<evidence type="ECO:0000256" key="1">
    <source>
        <dbReference type="SAM" id="SignalP"/>
    </source>
</evidence>
<protein>
    <submittedName>
        <fullName evidence="2">Uncharacterized protein</fullName>
    </submittedName>
</protein>
<dbReference type="AlphaFoldDB" id="A0AA49GRU3"/>
<accession>A0AA49GRU3</accession>
<gene>
    <name evidence="2" type="ORF">K4G66_08855</name>
</gene>
<proteinExistence type="predicted"/>
<feature type="signal peptide" evidence="1">
    <location>
        <begin position="1"/>
        <end position="21"/>
    </location>
</feature>
<dbReference type="EMBL" id="CP120682">
    <property type="protein sequence ID" value="WKN38811.1"/>
    <property type="molecule type" value="Genomic_DNA"/>
</dbReference>
<sequence>MKKIIMSVALLALLAFTTAPVEPLVSEKSLQKAGYGEKKMKKAPKKVFINSFFVNYQLVAGARASSATGVSKTGMTVALDGVDSDQLQEVTNKAYNRFVNKLKENGYQIVSADDAAGIEAYNDWERLSGGTPNKAQLTGYLSTAPANYDFFVRRVTNKGKNKRNFFDIAPKLSKQLDDAVVFEGAFNFQYVELDASSNYLVESSKVKAKVNFKLPSSAIAQSEKGLLGQGSATSSPTLARFVYKGKAAGAGAESIIAYSPKKDIEIPGVIEKKKFKEYTANPNHPYSTPAYYGIMMEKDVKVSHRVQADTDAYLASAEESLNSYLDFMVDRLLESAGN</sequence>
<evidence type="ECO:0000313" key="2">
    <source>
        <dbReference type="EMBL" id="WKN38811.1"/>
    </source>
</evidence>
<reference evidence="2" key="1">
    <citation type="journal article" date="2023" name="Comput. Struct. Biotechnol. J.">
        <title>Discovery of a novel marine Bacteroidetes with a rich repertoire of carbohydrate-active enzymes.</title>
        <authorList>
            <person name="Chen B."/>
            <person name="Liu G."/>
            <person name="Chen Q."/>
            <person name="Wang H."/>
            <person name="Liu L."/>
            <person name="Tang K."/>
        </authorList>
    </citation>
    <scope>NUCLEOTIDE SEQUENCE</scope>
    <source>
        <strain evidence="2">TK19036</strain>
    </source>
</reference>
<name>A0AA49GRU3_9BACT</name>
<reference evidence="2" key="2">
    <citation type="journal article" date="2024" name="Antonie Van Leeuwenhoek">
        <title>Roseihalotalea indica gen. nov., sp. nov., a halophilic Bacteroidetes from mesopelagic Southwest Indian Ocean with higher carbohydrate metabolic potential.</title>
        <authorList>
            <person name="Chen B."/>
            <person name="Zhang M."/>
            <person name="Lin D."/>
            <person name="Ye J."/>
            <person name="Tang K."/>
        </authorList>
    </citation>
    <scope>NUCLEOTIDE SEQUENCE</scope>
    <source>
        <strain evidence="2">TK19036</strain>
    </source>
</reference>
<feature type="chain" id="PRO_5041250007" evidence="1">
    <location>
        <begin position="22"/>
        <end position="338"/>
    </location>
</feature>
<keyword evidence="1" id="KW-0732">Signal</keyword>
<organism evidence="2">
    <name type="scientific">Roseihalotalea indica</name>
    <dbReference type="NCBI Taxonomy" id="2867963"/>
    <lineage>
        <taxon>Bacteria</taxon>
        <taxon>Pseudomonadati</taxon>
        <taxon>Bacteroidota</taxon>
        <taxon>Cytophagia</taxon>
        <taxon>Cytophagales</taxon>
        <taxon>Catalimonadaceae</taxon>
        <taxon>Roseihalotalea</taxon>
    </lineage>
</organism>